<dbReference type="SMART" id="SM00466">
    <property type="entry name" value="SRA"/>
    <property type="match status" value="1"/>
</dbReference>
<evidence type="ECO:0000313" key="4">
    <source>
        <dbReference type="EMBL" id="RPA73935.1"/>
    </source>
</evidence>
<evidence type="ECO:0000256" key="2">
    <source>
        <dbReference type="PROSITE-ProRule" id="PRU00358"/>
    </source>
</evidence>
<dbReference type="Proteomes" id="UP000275078">
    <property type="component" value="Unassembled WGS sequence"/>
</dbReference>
<dbReference type="Gene3D" id="2.30.280.10">
    <property type="entry name" value="SRA-YDG"/>
    <property type="match status" value="1"/>
</dbReference>
<dbReference type="InterPro" id="IPR045134">
    <property type="entry name" value="UHRF1/2-like"/>
</dbReference>
<sequence>MRREGRRISQGKYLVSLTSTLTPATTTTRFAPLRRRNDPTRKTLLELTLARESIERLLTTSKPTHIPDLRDRLHRLPWLPHLTPQILDSSRLLSHFLPKLLSASDKLVPWDLKLDAKELLNKWKSGDLSGDPLRGVTEPSSGGRGRGFDSSWPYARSCNVPGHNGLVVGQWFPLQITCVRDGAHGEMEAGIHGTKTHGALSVILSGGADNTGSEYEDDDLGSSIFYCGTKNSKNDGVATRATQYLLDAEKKKGVVRVLRSAKCGSRYAPDVGIRYDGLYRVTGKIPMGEEREAHYRFTLVREEGQPPIRCAKDWEGERRPTKYERNWRAGEGKMLGMEM</sequence>
<dbReference type="Pfam" id="PF02182">
    <property type="entry name" value="SAD_SRA"/>
    <property type="match status" value="1"/>
</dbReference>
<keyword evidence="1 2" id="KW-0539">Nucleus</keyword>
<dbReference type="SUPFAM" id="SSF88697">
    <property type="entry name" value="PUA domain-like"/>
    <property type="match status" value="1"/>
</dbReference>
<dbReference type="OrthoDB" id="2270193at2759"/>
<keyword evidence="5" id="KW-1185">Reference proteome</keyword>
<dbReference type="STRING" id="1160509.A0A3N4HJ31"/>
<dbReference type="GO" id="GO:0061630">
    <property type="term" value="F:ubiquitin protein ligase activity"/>
    <property type="evidence" value="ECO:0007669"/>
    <property type="project" value="TreeGrafter"/>
</dbReference>
<name>A0A3N4HJ31_ASCIM</name>
<dbReference type="EMBL" id="ML119806">
    <property type="protein sequence ID" value="RPA73935.1"/>
    <property type="molecule type" value="Genomic_DNA"/>
</dbReference>
<dbReference type="GO" id="GO:0016567">
    <property type="term" value="P:protein ubiquitination"/>
    <property type="evidence" value="ECO:0007669"/>
    <property type="project" value="TreeGrafter"/>
</dbReference>
<reference evidence="4 5" key="1">
    <citation type="journal article" date="2018" name="Nat. Ecol. Evol.">
        <title>Pezizomycetes genomes reveal the molecular basis of ectomycorrhizal truffle lifestyle.</title>
        <authorList>
            <person name="Murat C."/>
            <person name="Payen T."/>
            <person name="Noel B."/>
            <person name="Kuo A."/>
            <person name="Morin E."/>
            <person name="Chen J."/>
            <person name="Kohler A."/>
            <person name="Krizsan K."/>
            <person name="Balestrini R."/>
            <person name="Da Silva C."/>
            <person name="Montanini B."/>
            <person name="Hainaut M."/>
            <person name="Levati E."/>
            <person name="Barry K.W."/>
            <person name="Belfiori B."/>
            <person name="Cichocki N."/>
            <person name="Clum A."/>
            <person name="Dockter R.B."/>
            <person name="Fauchery L."/>
            <person name="Guy J."/>
            <person name="Iotti M."/>
            <person name="Le Tacon F."/>
            <person name="Lindquist E.A."/>
            <person name="Lipzen A."/>
            <person name="Malagnac F."/>
            <person name="Mello A."/>
            <person name="Molinier V."/>
            <person name="Miyauchi S."/>
            <person name="Poulain J."/>
            <person name="Riccioni C."/>
            <person name="Rubini A."/>
            <person name="Sitrit Y."/>
            <person name="Splivallo R."/>
            <person name="Traeger S."/>
            <person name="Wang M."/>
            <person name="Zifcakova L."/>
            <person name="Wipf D."/>
            <person name="Zambonelli A."/>
            <person name="Paolocci F."/>
            <person name="Nowrousian M."/>
            <person name="Ottonello S."/>
            <person name="Baldrian P."/>
            <person name="Spatafora J.W."/>
            <person name="Henrissat B."/>
            <person name="Nagy L.G."/>
            <person name="Aury J.M."/>
            <person name="Wincker P."/>
            <person name="Grigoriev I.V."/>
            <person name="Bonfante P."/>
            <person name="Martin F.M."/>
        </authorList>
    </citation>
    <scope>NUCLEOTIDE SEQUENCE [LARGE SCALE GENOMIC DNA]</scope>
    <source>
        <strain evidence="4 5">RN42</strain>
    </source>
</reference>
<dbReference type="GO" id="GO:0044027">
    <property type="term" value="P:negative regulation of gene expression via chromosomal CpG island methylation"/>
    <property type="evidence" value="ECO:0007669"/>
    <property type="project" value="TreeGrafter"/>
</dbReference>
<dbReference type="InterPro" id="IPR003105">
    <property type="entry name" value="SRA_YDG"/>
</dbReference>
<proteinExistence type="predicted"/>
<evidence type="ECO:0000259" key="3">
    <source>
        <dbReference type="PROSITE" id="PS51015"/>
    </source>
</evidence>
<dbReference type="AlphaFoldDB" id="A0A3N4HJ31"/>
<dbReference type="GO" id="GO:0005634">
    <property type="term" value="C:nucleus"/>
    <property type="evidence" value="ECO:0007669"/>
    <property type="project" value="UniProtKB-SubCell"/>
</dbReference>
<evidence type="ECO:0000313" key="5">
    <source>
        <dbReference type="Proteomes" id="UP000275078"/>
    </source>
</evidence>
<dbReference type="PROSITE" id="PS51015">
    <property type="entry name" value="YDG"/>
    <property type="match status" value="1"/>
</dbReference>
<organism evidence="4 5">
    <name type="scientific">Ascobolus immersus RN42</name>
    <dbReference type="NCBI Taxonomy" id="1160509"/>
    <lineage>
        <taxon>Eukaryota</taxon>
        <taxon>Fungi</taxon>
        <taxon>Dikarya</taxon>
        <taxon>Ascomycota</taxon>
        <taxon>Pezizomycotina</taxon>
        <taxon>Pezizomycetes</taxon>
        <taxon>Pezizales</taxon>
        <taxon>Ascobolaceae</taxon>
        <taxon>Ascobolus</taxon>
    </lineage>
</organism>
<protein>
    <recommendedName>
        <fullName evidence="3">YDG domain-containing protein</fullName>
    </recommendedName>
</protein>
<dbReference type="PANTHER" id="PTHR14140:SF27">
    <property type="entry name" value="OS04G0289800 PROTEIN"/>
    <property type="match status" value="1"/>
</dbReference>
<dbReference type="PANTHER" id="PTHR14140">
    <property type="entry name" value="E3 UBIQUITIN-PROTEIN LIGASE UHRF-RELATED"/>
    <property type="match status" value="1"/>
</dbReference>
<dbReference type="InterPro" id="IPR036987">
    <property type="entry name" value="SRA-YDG_sf"/>
</dbReference>
<accession>A0A3N4HJ31</accession>
<gene>
    <name evidence="4" type="ORF">BJ508DRAFT_44235</name>
</gene>
<evidence type="ECO:0000256" key="1">
    <source>
        <dbReference type="ARBA" id="ARBA00023242"/>
    </source>
</evidence>
<feature type="domain" description="YDG" evidence="3">
    <location>
        <begin position="161"/>
        <end position="301"/>
    </location>
</feature>
<comment type="subcellular location">
    <subcellularLocation>
        <location evidence="2">Nucleus</location>
    </subcellularLocation>
</comment>
<dbReference type="InterPro" id="IPR015947">
    <property type="entry name" value="PUA-like_sf"/>
</dbReference>